<dbReference type="Proteomes" id="UP000323621">
    <property type="component" value="Unassembled WGS sequence"/>
</dbReference>
<dbReference type="SUPFAM" id="SSF103515">
    <property type="entry name" value="Autotransporter"/>
    <property type="match status" value="1"/>
</dbReference>
<evidence type="ECO:0000256" key="1">
    <source>
        <dbReference type="SAM" id="SignalP"/>
    </source>
</evidence>
<sequence>MKKILLSIFVLSATFASAQNNQTNNAKDLNVVSLEISGDVGNNIGIAIEHAKAQENNDQYKISTVIRAYYVSTKLESDNQSVKDVNGSGIGLEIGFRTYFNKEAYKGFYAGSNFTTGTIKFEEDNVYKENIFGVQDNFSGKYKYLSFFAPEIGYKFLIAKSVAVNLHVGTSWIIERKGEGDIDNQMFDNWVARAGLSVGYTF</sequence>
<name>A0ABY3MER6_9FLAO</name>
<keyword evidence="3" id="KW-1185">Reference proteome</keyword>
<evidence type="ECO:0000313" key="3">
    <source>
        <dbReference type="Proteomes" id="UP000323621"/>
    </source>
</evidence>
<keyword evidence="1" id="KW-0732">Signal</keyword>
<protein>
    <recommendedName>
        <fullName evidence="4">DUF3575 domain-containing protein</fullName>
    </recommendedName>
</protein>
<accession>A0ABY3MER6</accession>
<evidence type="ECO:0000313" key="2">
    <source>
        <dbReference type="EMBL" id="TYC18085.1"/>
    </source>
</evidence>
<evidence type="ECO:0008006" key="4">
    <source>
        <dbReference type="Google" id="ProtNLM"/>
    </source>
</evidence>
<comment type="caution">
    <text evidence="2">The sequence shown here is derived from an EMBL/GenBank/DDBJ whole genome shotgun (WGS) entry which is preliminary data.</text>
</comment>
<organism evidence="2 3">
    <name type="scientific">Bizionia gelidisalsuginis</name>
    <dbReference type="NCBI Taxonomy" id="291188"/>
    <lineage>
        <taxon>Bacteria</taxon>
        <taxon>Pseudomonadati</taxon>
        <taxon>Bacteroidota</taxon>
        <taxon>Flavobacteriia</taxon>
        <taxon>Flavobacteriales</taxon>
        <taxon>Flavobacteriaceae</taxon>
        <taxon>Bizionia</taxon>
    </lineage>
</organism>
<feature type="signal peptide" evidence="1">
    <location>
        <begin position="1"/>
        <end position="18"/>
    </location>
</feature>
<gene>
    <name evidence="2" type="ORF">ES677_01525</name>
</gene>
<feature type="chain" id="PRO_5047468713" description="DUF3575 domain-containing protein" evidence="1">
    <location>
        <begin position="19"/>
        <end position="202"/>
    </location>
</feature>
<reference evidence="2 3" key="1">
    <citation type="submission" date="2019-08" db="EMBL/GenBank/DDBJ databases">
        <title>Genomes of Antarctic Bizionia species.</title>
        <authorList>
            <person name="Bowman J.P."/>
        </authorList>
    </citation>
    <scope>NUCLEOTIDE SEQUENCE [LARGE SCALE GENOMIC DNA]</scope>
    <source>
        <strain evidence="2 3">IC164</strain>
    </source>
</reference>
<dbReference type="InterPro" id="IPR036709">
    <property type="entry name" value="Autotransporte_beta_dom_sf"/>
</dbReference>
<dbReference type="RefSeq" id="WP_148380223.1">
    <property type="nucleotide sequence ID" value="NZ_VSKN01000001.1"/>
</dbReference>
<dbReference type="EMBL" id="VSKN01000001">
    <property type="protein sequence ID" value="TYC18085.1"/>
    <property type="molecule type" value="Genomic_DNA"/>
</dbReference>
<proteinExistence type="predicted"/>